<dbReference type="EnsemblMetazoa" id="Aqu2.1.05992_001">
    <property type="protein sequence ID" value="Aqu2.1.05992_001"/>
    <property type="gene ID" value="Aqu2.1.05992"/>
</dbReference>
<dbReference type="Pfam" id="PF22936">
    <property type="entry name" value="Pol_BBD"/>
    <property type="match status" value="1"/>
</dbReference>
<dbReference type="Gene3D" id="4.10.60.10">
    <property type="entry name" value="Zinc finger, CCHC-type"/>
    <property type="match status" value="1"/>
</dbReference>
<feature type="compositionally biased region" description="Basic residues" evidence="2">
    <location>
        <begin position="131"/>
        <end position="148"/>
    </location>
</feature>
<dbReference type="SMART" id="SM00343">
    <property type="entry name" value="ZnF_C2HC"/>
    <property type="match status" value="1"/>
</dbReference>
<evidence type="ECO:0000259" key="3">
    <source>
        <dbReference type="PROSITE" id="PS50158"/>
    </source>
</evidence>
<sequence>MQMYGLRMKRGVSIQDHLRQLDELADHLAALDKAVSELDKVAVLLRSVQESYPTLVTALLARGDEELTLLFVKQALLDEEQRLSKDGDSRAGKDSALTSRARSSRGPPRKSVICFRCGEAGHYQKDCRKQLGGKKKQSHSHPRYRHRADKAEQKGDRSNSESEPESQTFIANTALKAGARDEGWIIDSGASKHMTFQREVLRNYKEFEVPESVGLGDGHAVNALGTGSIKFLSKLPNNKRMIGWMHNVLYVPKLSSNLFSVRESASNGNSTFFGTNCCMDKESKKAAHWCWIACWEAIQARLHNPEVQQAECIYQQ</sequence>
<name>A0A1X7SVG7_AMPQE</name>
<dbReference type="InterPro" id="IPR054722">
    <property type="entry name" value="PolX-like_BBD"/>
</dbReference>
<feature type="compositionally biased region" description="Basic and acidic residues" evidence="2">
    <location>
        <begin position="83"/>
        <end position="93"/>
    </location>
</feature>
<reference evidence="4" key="1">
    <citation type="submission" date="2017-05" db="UniProtKB">
        <authorList>
            <consortium name="EnsemblMetazoa"/>
        </authorList>
    </citation>
    <scope>IDENTIFICATION</scope>
</reference>
<dbReference type="InterPro" id="IPR036875">
    <property type="entry name" value="Znf_CCHC_sf"/>
</dbReference>
<keyword evidence="1" id="KW-0862">Zinc</keyword>
<proteinExistence type="predicted"/>
<protein>
    <recommendedName>
        <fullName evidence="3">CCHC-type domain-containing protein</fullName>
    </recommendedName>
</protein>
<organism evidence="4">
    <name type="scientific">Amphimedon queenslandica</name>
    <name type="common">Sponge</name>
    <dbReference type="NCBI Taxonomy" id="400682"/>
    <lineage>
        <taxon>Eukaryota</taxon>
        <taxon>Metazoa</taxon>
        <taxon>Porifera</taxon>
        <taxon>Demospongiae</taxon>
        <taxon>Heteroscleromorpha</taxon>
        <taxon>Haplosclerida</taxon>
        <taxon>Niphatidae</taxon>
        <taxon>Amphimedon</taxon>
    </lineage>
</organism>
<dbReference type="GO" id="GO:0003676">
    <property type="term" value="F:nucleic acid binding"/>
    <property type="evidence" value="ECO:0007669"/>
    <property type="project" value="InterPro"/>
</dbReference>
<evidence type="ECO:0000313" key="4">
    <source>
        <dbReference type="EnsemblMetazoa" id="Aqu2.1.05992_001"/>
    </source>
</evidence>
<dbReference type="eggNOG" id="KOG0017">
    <property type="taxonomic scope" value="Eukaryota"/>
</dbReference>
<dbReference type="Pfam" id="PF14223">
    <property type="entry name" value="Retrotran_gag_2"/>
    <property type="match status" value="1"/>
</dbReference>
<dbReference type="PROSITE" id="PS50158">
    <property type="entry name" value="ZF_CCHC"/>
    <property type="match status" value="1"/>
</dbReference>
<feature type="region of interest" description="Disordered" evidence="2">
    <location>
        <begin position="83"/>
        <end position="109"/>
    </location>
</feature>
<dbReference type="PANTHER" id="PTHR47592:SF31">
    <property type="entry name" value="ZINC FINGER, CCHC-TYPE-RELATED"/>
    <property type="match status" value="1"/>
</dbReference>
<dbReference type="STRING" id="400682.A0A1X7SVG7"/>
<feature type="domain" description="CCHC-type" evidence="3">
    <location>
        <begin position="114"/>
        <end position="129"/>
    </location>
</feature>
<evidence type="ECO:0000256" key="1">
    <source>
        <dbReference type="PROSITE-ProRule" id="PRU00047"/>
    </source>
</evidence>
<dbReference type="PANTHER" id="PTHR47592">
    <property type="entry name" value="PBF68 PROTEIN"/>
    <property type="match status" value="1"/>
</dbReference>
<feature type="region of interest" description="Disordered" evidence="2">
    <location>
        <begin position="128"/>
        <end position="167"/>
    </location>
</feature>
<dbReference type="InParanoid" id="A0A1X7SVG7"/>
<dbReference type="GO" id="GO:0008270">
    <property type="term" value="F:zinc ion binding"/>
    <property type="evidence" value="ECO:0007669"/>
    <property type="project" value="UniProtKB-KW"/>
</dbReference>
<feature type="compositionally biased region" description="Basic and acidic residues" evidence="2">
    <location>
        <begin position="149"/>
        <end position="160"/>
    </location>
</feature>
<evidence type="ECO:0000256" key="2">
    <source>
        <dbReference type="SAM" id="MobiDB-lite"/>
    </source>
</evidence>
<dbReference type="Pfam" id="PF00098">
    <property type="entry name" value="zf-CCHC"/>
    <property type="match status" value="1"/>
</dbReference>
<dbReference type="InterPro" id="IPR001878">
    <property type="entry name" value="Znf_CCHC"/>
</dbReference>
<dbReference type="SUPFAM" id="SSF57756">
    <property type="entry name" value="Retrovirus zinc finger-like domains"/>
    <property type="match status" value="1"/>
</dbReference>
<accession>A0A1X7SVG7</accession>
<keyword evidence="1" id="KW-0479">Metal-binding</keyword>
<keyword evidence="1" id="KW-0863">Zinc-finger</keyword>
<dbReference type="AlphaFoldDB" id="A0A1X7SVG7"/>